<dbReference type="GeneID" id="78361866"/>
<sequence>MIKLIKEGKTELGIVGHAGYGHANSHLGFIQDDSGGLSAVTALLQRATGIDLEIVEINVKTGRKDAYFEVKTKSGGIGKAFARRGITAFEKRLSSYALGKQAINSQAIACEAFGRILGQGAMEVPVAFQTAVANAAMDSFLQQYPDFFLTSNEEVEGNCGKVIGARLNINGINVSVMGLTNASVGGLGPNEDIEGNVNLFGKFELMQKLGLDGLPSFVIEGKVCAQPVSSEITKPTFLIRGNEEHDNSVVAECLLKGAENLGYPTIYRPELLRRSESAMESLTKEQGEYIQELGKKFSAATTSFEKVKIAAELNRFASEDLGGTTFMSNSIHKVMGGVGCIPGTSCVLSLFIPNSQLEQEVLPTLSLDDVDRYVNLIIKGIEVLNGRKQEASVRLAEIKKQFNL</sequence>
<proteinExistence type="predicted"/>
<evidence type="ECO:0000313" key="1">
    <source>
        <dbReference type="EMBL" id="OXE50288.1"/>
    </source>
</evidence>
<comment type="caution">
    <text evidence="1">The sequence shown here is derived from an EMBL/GenBank/DDBJ whole genome shotgun (WGS) entry which is preliminary data.</text>
</comment>
<name>A0A227KRX6_9BURK</name>
<dbReference type="AlphaFoldDB" id="A0A227KRX6"/>
<evidence type="ECO:0000313" key="2">
    <source>
        <dbReference type="Proteomes" id="UP000214610"/>
    </source>
</evidence>
<dbReference type="RefSeq" id="WP_066593754.1">
    <property type="nucleotide sequence ID" value="NZ_CAJTBZ010000005.1"/>
</dbReference>
<dbReference type="EMBL" id="NHMP01000002">
    <property type="protein sequence ID" value="OXE50288.1"/>
    <property type="molecule type" value="Genomic_DNA"/>
</dbReference>
<protein>
    <submittedName>
        <fullName evidence="1">Uncharacterized protein</fullName>
    </submittedName>
</protein>
<accession>A0A227KRX6</accession>
<organism evidence="1 2">
    <name type="scientific">Turicimonas muris</name>
    <dbReference type="NCBI Taxonomy" id="1796652"/>
    <lineage>
        <taxon>Bacteria</taxon>
        <taxon>Pseudomonadati</taxon>
        <taxon>Pseudomonadota</taxon>
        <taxon>Betaproteobacteria</taxon>
        <taxon>Burkholderiales</taxon>
        <taxon>Sutterellaceae</taxon>
        <taxon>Turicimonas</taxon>
    </lineage>
</organism>
<gene>
    <name evidence="1" type="ORF">ADH67_04675</name>
</gene>
<reference evidence="2" key="1">
    <citation type="submission" date="2017-05" db="EMBL/GenBank/DDBJ databases">
        <title>Improved OligoMM genomes.</title>
        <authorList>
            <person name="Garzetti D."/>
        </authorList>
    </citation>
    <scope>NUCLEOTIDE SEQUENCE [LARGE SCALE GENOMIC DNA]</scope>
    <source>
        <strain evidence="2">YL45</strain>
    </source>
</reference>
<keyword evidence="2" id="KW-1185">Reference proteome</keyword>
<dbReference type="Proteomes" id="UP000214610">
    <property type="component" value="Unassembled WGS sequence"/>
</dbReference>